<accession>A0A2J8AKB5</accession>
<dbReference type="Pfam" id="PF01593">
    <property type="entry name" value="Amino_oxidase"/>
    <property type="match status" value="1"/>
</dbReference>
<feature type="region of interest" description="Disordered" evidence="3">
    <location>
        <begin position="136"/>
        <end position="156"/>
    </location>
</feature>
<dbReference type="GO" id="GO:0008168">
    <property type="term" value="F:methyltransferase activity"/>
    <property type="evidence" value="ECO:0007669"/>
    <property type="project" value="UniProtKB-KW"/>
</dbReference>
<keyword evidence="5" id="KW-0489">Methyltransferase</keyword>
<dbReference type="Proteomes" id="UP000236333">
    <property type="component" value="Unassembled WGS sequence"/>
</dbReference>
<feature type="domain" description="Amine oxidase" evidence="4">
    <location>
        <begin position="5"/>
        <end position="60"/>
    </location>
</feature>
<evidence type="ECO:0000313" key="6">
    <source>
        <dbReference type="Proteomes" id="UP000236333"/>
    </source>
</evidence>
<dbReference type="EMBL" id="PGGS01000001">
    <property type="protein sequence ID" value="PNH12966.1"/>
    <property type="molecule type" value="Genomic_DNA"/>
</dbReference>
<dbReference type="GO" id="GO:0046592">
    <property type="term" value="F:polyamine oxidase activity"/>
    <property type="evidence" value="ECO:0007669"/>
    <property type="project" value="TreeGrafter"/>
</dbReference>
<evidence type="ECO:0000313" key="5">
    <source>
        <dbReference type="EMBL" id="PNH12966.1"/>
    </source>
</evidence>
<proteinExistence type="inferred from homology"/>
<dbReference type="PANTHER" id="PTHR10742:SF386">
    <property type="entry name" value="LYSINE-SPECIFIC HISTONE DEMETHYLASE 1A"/>
    <property type="match status" value="1"/>
</dbReference>
<feature type="region of interest" description="Disordered" evidence="3">
    <location>
        <begin position="100"/>
        <end position="119"/>
    </location>
</feature>
<dbReference type="InterPro" id="IPR036188">
    <property type="entry name" value="FAD/NAD-bd_sf"/>
</dbReference>
<dbReference type="GO" id="GO:0032259">
    <property type="term" value="P:methylation"/>
    <property type="evidence" value="ECO:0007669"/>
    <property type="project" value="UniProtKB-KW"/>
</dbReference>
<name>A0A2J8AKB5_9CHLO</name>
<dbReference type="SUPFAM" id="SSF51905">
    <property type="entry name" value="FAD/NAD(P)-binding domain"/>
    <property type="match status" value="1"/>
</dbReference>
<feature type="compositionally biased region" description="Basic and acidic residues" evidence="3">
    <location>
        <begin position="100"/>
        <end position="114"/>
    </location>
</feature>
<keyword evidence="2" id="KW-0560">Oxidoreductase</keyword>
<evidence type="ECO:0000259" key="4">
    <source>
        <dbReference type="Pfam" id="PF01593"/>
    </source>
</evidence>
<dbReference type="InterPro" id="IPR002937">
    <property type="entry name" value="Amino_oxidase"/>
</dbReference>
<dbReference type="Gene3D" id="3.90.660.10">
    <property type="match status" value="1"/>
</dbReference>
<evidence type="ECO:0000256" key="1">
    <source>
        <dbReference type="ARBA" id="ARBA00005995"/>
    </source>
</evidence>
<dbReference type="Gene3D" id="3.50.50.60">
    <property type="entry name" value="FAD/NAD(P)-binding domain"/>
    <property type="match status" value="1"/>
</dbReference>
<reference evidence="5 6" key="1">
    <citation type="journal article" date="2017" name="Mol. Biol. Evol.">
        <title>The 4-celled Tetrabaena socialis nuclear genome reveals the essential components for genetic control of cell number at the origin of multicellularity in the volvocine lineage.</title>
        <authorList>
            <person name="Featherston J."/>
            <person name="Arakaki Y."/>
            <person name="Hanschen E.R."/>
            <person name="Ferris P.J."/>
            <person name="Michod R.E."/>
            <person name="Olson B.J.S.C."/>
            <person name="Nozaki H."/>
            <person name="Durand P.M."/>
        </authorList>
    </citation>
    <scope>NUCLEOTIDE SEQUENCE [LARGE SCALE GENOMIC DNA]</scope>
    <source>
        <strain evidence="5 6">NIES-571</strain>
    </source>
</reference>
<comment type="similarity">
    <text evidence="1">Belongs to the flavin monoamine oxidase family.</text>
</comment>
<evidence type="ECO:0000256" key="3">
    <source>
        <dbReference type="SAM" id="MobiDB-lite"/>
    </source>
</evidence>
<protein>
    <submittedName>
        <fullName evidence="5">Lysine-specific histone demethylase 1 2</fullName>
    </submittedName>
</protein>
<sequence length="266" mass="27232">MDRRRMSYTYIPAGLTGAAFDDLAAPVAGRLFFAGEATHRRHYGTAHGAYDSGRQAAVAVAAQLGQQQRLWQGHMREQQLQQRGPKQAQWQQEEQQRLGRCERQQQQQEGREQPLAKQGWWPGWARPVAAAAVATADGVRRRRRSAQPTSAGQGRPLAAAVVAAASHGGPSGPMAVGLYGGGGSAAARLYGGGSSAPAGLVGEAALVLAPTGDVQAGGGEEGVLGGAGEGWAGLGNGAGPGMSGAVAEAVGGAGMREASGVHRSRL</sequence>
<dbReference type="OrthoDB" id="2219495at2759"/>
<dbReference type="PANTHER" id="PTHR10742">
    <property type="entry name" value="FLAVIN MONOAMINE OXIDASE"/>
    <property type="match status" value="1"/>
</dbReference>
<keyword evidence="5" id="KW-0808">Transferase</keyword>
<dbReference type="InterPro" id="IPR050281">
    <property type="entry name" value="Flavin_monoamine_oxidase"/>
</dbReference>
<organism evidence="5 6">
    <name type="scientific">Tetrabaena socialis</name>
    <dbReference type="NCBI Taxonomy" id="47790"/>
    <lineage>
        <taxon>Eukaryota</taxon>
        <taxon>Viridiplantae</taxon>
        <taxon>Chlorophyta</taxon>
        <taxon>core chlorophytes</taxon>
        <taxon>Chlorophyceae</taxon>
        <taxon>CS clade</taxon>
        <taxon>Chlamydomonadales</taxon>
        <taxon>Tetrabaenaceae</taxon>
        <taxon>Tetrabaena</taxon>
    </lineage>
</organism>
<keyword evidence="6" id="KW-1185">Reference proteome</keyword>
<dbReference type="GO" id="GO:0006598">
    <property type="term" value="P:polyamine catabolic process"/>
    <property type="evidence" value="ECO:0007669"/>
    <property type="project" value="TreeGrafter"/>
</dbReference>
<comment type="caution">
    <text evidence="5">The sequence shown here is derived from an EMBL/GenBank/DDBJ whole genome shotgun (WGS) entry which is preliminary data.</text>
</comment>
<gene>
    <name evidence="5" type="ORF">TSOC_000012</name>
</gene>
<evidence type="ECO:0000256" key="2">
    <source>
        <dbReference type="ARBA" id="ARBA00023002"/>
    </source>
</evidence>
<dbReference type="AlphaFoldDB" id="A0A2J8AKB5"/>